<dbReference type="Pfam" id="PF01826">
    <property type="entry name" value="TIL"/>
    <property type="match status" value="2"/>
</dbReference>
<dbReference type="InterPro" id="IPR036084">
    <property type="entry name" value="Ser_inhib-like_sf"/>
</dbReference>
<dbReference type="InterPro" id="IPR002919">
    <property type="entry name" value="TIL_dom"/>
</dbReference>
<sequence>MKLIIILAFLATLCVGFNSVEAQQCGKHEVYLQCGPSCPPTCDSPSPSGPNCPMVCKAGCHCKPKYIRNAKGECVKPGKCSTGFFAQQRQQCFGTHEIYLLCGPSCPPTCDSPSPKVDNCPANCNAGCFCEPKYLRNDKGKCVKPKNCEKLTFKSVFKKLG</sequence>
<feature type="chain" id="PRO_5044858645" description="TIL domain-containing protein" evidence="3">
    <location>
        <begin position="23"/>
        <end position="161"/>
    </location>
</feature>
<organism evidence="5 6">
    <name type="scientific">Culex pipiens pipiens</name>
    <name type="common">Northern house mosquito</name>
    <dbReference type="NCBI Taxonomy" id="38569"/>
    <lineage>
        <taxon>Eukaryota</taxon>
        <taxon>Metazoa</taxon>
        <taxon>Ecdysozoa</taxon>
        <taxon>Arthropoda</taxon>
        <taxon>Hexapoda</taxon>
        <taxon>Insecta</taxon>
        <taxon>Pterygota</taxon>
        <taxon>Neoptera</taxon>
        <taxon>Endopterygota</taxon>
        <taxon>Diptera</taxon>
        <taxon>Nematocera</taxon>
        <taxon>Culicoidea</taxon>
        <taxon>Culicidae</taxon>
        <taxon>Culicinae</taxon>
        <taxon>Culicini</taxon>
        <taxon>Culex</taxon>
        <taxon>Culex</taxon>
    </lineage>
</organism>
<keyword evidence="1" id="KW-0646">Protease inhibitor</keyword>
<dbReference type="AlphaFoldDB" id="A0ABD1CR36"/>
<evidence type="ECO:0000313" key="5">
    <source>
        <dbReference type="EMBL" id="KAL1378884.1"/>
    </source>
</evidence>
<dbReference type="EMBL" id="JBEHCU010010032">
    <property type="protein sequence ID" value="KAL1378884.1"/>
    <property type="molecule type" value="Genomic_DNA"/>
</dbReference>
<evidence type="ECO:0000256" key="3">
    <source>
        <dbReference type="SAM" id="SignalP"/>
    </source>
</evidence>
<evidence type="ECO:0000256" key="2">
    <source>
        <dbReference type="ARBA" id="ARBA00023157"/>
    </source>
</evidence>
<gene>
    <name evidence="5" type="ORF">pipiens_015299</name>
</gene>
<dbReference type="CDD" id="cd19941">
    <property type="entry name" value="TIL"/>
    <property type="match status" value="2"/>
</dbReference>
<evidence type="ECO:0000313" key="6">
    <source>
        <dbReference type="Proteomes" id="UP001562425"/>
    </source>
</evidence>
<dbReference type="InterPro" id="IPR051368">
    <property type="entry name" value="SerProtInhib-TIL_Domain"/>
</dbReference>
<feature type="domain" description="TIL" evidence="4">
    <location>
        <begin position="25"/>
        <end position="80"/>
    </location>
</feature>
<reference evidence="5 6" key="1">
    <citation type="submission" date="2024-05" db="EMBL/GenBank/DDBJ databases">
        <title>Culex pipiens pipiens assembly and annotation.</title>
        <authorList>
            <person name="Alout H."/>
            <person name="Durand T."/>
        </authorList>
    </citation>
    <scope>NUCLEOTIDE SEQUENCE [LARGE SCALE GENOMIC DNA]</scope>
    <source>
        <strain evidence="5">HA-2024</strain>
        <tissue evidence="5">Whole body</tissue>
    </source>
</reference>
<evidence type="ECO:0000259" key="4">
    <source>
        <dbReference type="Pfam" id="PF01826"/>
    </source>
</evidence>
<name>A0ABD1CR36_CULPP</name>
<keyword evidence="2" id="KW-1015">Disulfide bond</keyword>
<dbReference type="GO" id="GO:0030414">
    <property type="term" value="F:peptidase inhibitor activity"/>
    <property type="evidence" value="ECO:0007669"/>
    <property type="project" value="UniProtKB-KW"/>
</dbReference>
<protein>
    <recommendedName>
        <fullName evidence="4">TIL domain-containing protein</fullName>
    </recommendedName>
</protein>
<evidence type="ECO:0000256" key="1">
    <source>
        <dbReference type="ARBA" id="ARBA00022690"/>
    </source>
</evidence>
<dbReference type="PANTHER" id="PTHR23259:SF69">
    <property type="entry name" value="GEO11767P1-RELATED"/>
    <property type="match status" value="1"/>
</dbReference>
<dbReference type="SUPFAM" id="SSF57567">
    <property type="entry name" value="Serine protease inhibitors"/>
    <property type="match status" value="2"/>
</dbReference>
<dbReference type="Proteomes" id="UP001562425">
    <property type="component" value="Unassembled WGS sequence"/>
</dbReference>
<feature type="signal peptide" evidence="3">
    <location>
        <begin position="1"/>
        <end position="22"/>
    </location>
</feature>
<accession>A0ABD1CR36</accession>
<comment type="caution">
    <text evidence="5">The sequence shown here is derived from an EMBL/GenBank/DDBJ whole genome shotgun (WGS) entry which is preliminary data.</text>
</comment>
<keyword evidence="6" id="KW-1185">Reference proteome</keyword>
<dbReference type="Gene3D" id="2.10.25.10">
    <property type="entry name" value="Laminin"/>
    <property type="match status" value="2"/>
</dbReference>
<dbReference type="PANTHER" id="PTHR23259">
    <property type="entry name" value="RIDDLE"/>
    <property type="match status" value="1"/>
</dbReference>
<proteinExistence type="predicted"/>
<feature type="domain" description="TIL" evidence="4">
    <location>
        <begin position="95"/>
        <end position="148"/>
    </location>
</feature>
<keyword evidence="3" id="KW-0732">Signal</keyword>